<keyword evidence="3" id="KW-1185">Reference proteome</keyword>
<name>A0ABW7XC06_9NOCA</name>
<evidence type="ECO:0008006" key="4">
    <source>
        <dbReference type="Google" id="ProtNLM"/>
    </source>
</evidence>
<feature type="compositionally biased region" description="Basic and acidic residues" evidence="1">
    <location>
        <begin position="34"/>
        <end position="55"/>
    </location>
</feature>
<feature type="region of interest" description="Disordered" evidence="1">
    <location>
        <begin position="1"/>
        <end position="88"/>
    </location>
</feature>
<evidence type="ECO:0000256" key="1">
    <source>
        <dbReference type="SAM" id="MobiDB-lite"/>
    </source>
</evidence>
<sequence>MPTPVAGSLHRIHGMDRVASGDQRGRPQATIGLDPDHDYFEIEHGDEPVTRDEKGLPAADSGDSTAGGAGDAQGDAVGFRTWGKSKDSRDDLPQVVIGMAVTRDGIPVRCWCWPGSASDQTLIRQVKDDMRDWTLSKVVWVTDRGFSSAANRRYLRAGAHHYIIDEKMRSGGDEVR</sequence>
<reference evidence="2 3" key="1">
    <citation type="submission" date="2024-10" db="EMBL/GenBank/DDBJ databases">
        <title>The Natural Products Discovery Center: Release of the First 8490 Sequenced Strains for Exploring Actinobacteria Biosynthetic Diversity.</title>
        <authorList>
            <person name="Kalkreuter E."/>
            <person name="Kautsar S.A."/>
            <person name="Yang D."/>
            <person name="Bader C.D."/>
            <person name="Teijaro C.N."/>
            <person name="Fluegel L."/>
            <person name="Davis C.M."/>
            <person name="Simpson J.R."/>
            <person name="Lauterbach L."/>
            <person name="Steele A.D."/>
            <person name="Gui C."/>
            <person name="Meng S."/>
            <person name="Li G."/>
            <person name="Viehrig K."/>
            <person name="Ye F."/>
            <person name="Su P."/>
            <person name="Kiefer A.F."/>
            <person name="Nichols A."/>
            <person name="Cepeda A.J."/>
            <person name="Yan W."/>
            <person name="Fan B."/>
            <person name="Jiang Y."/>
            <person name="Adhikari A."/>
            <person name="Zheng C.-J."/>
            <person name="Schuster L."/>
            <person name="Cowan T.M."/>
            <person name="Smanski M.J."/>
            <person name="Chevrette M.G."/>
            <person name="De Carvalho L.P.S."/>
            <person name="Shen B."/>
        </authorList>
    </citation>
    <scope>NUCLEOTIDE SEQUENCE [LARGE SCALE GENOMIC DNA]</scope>
    <source>
        <strain evidence="2 3">NPDC019275</strain>
    </source>
</reference>
<gene>
    <name evidence="2" type="ORF">ACH49W_35470</name>
</gene>
<dbReference type="RefSeq" id="WP_397096277.1">
    <property type="nucleotide sequence ID" value="NZ_JBIRYO010000048.1"/>
</dbReference>
<organism evidence="2 3">
    <name type="scientific">Nocardia xishanensis</name>
    <dbReference type="NCBI Taxonomy" id="238964"/>
    <lineage>
        <taxon>Bacteria</taxon>
        <taxon>Bacillati</taxon>
        <taxon>Actinomycetota</taxon>
        <taxon>Actinomycetes</taxon>
        <taxon>Mycobacteriales</taxon>
        <taxon>Nocardiaceae</taxon>
        <taxon>Nocardia</taxon>
    </lineage>
</organism>
<dbReference type="Proteomes" id="UP001611415">
    <property type="component" value="Unassembled WGS sequence"/>
</dbReference>
<dbReference type="PANTHER" id="PTHR34614">
    <property type="match status" value="1"/>
</dbReference>
<evidence type="ECO:0000313" key="2">
    <source>
        <dbReference type="EMBL" id="MFI2478671.1"/>
    </source>
</evidence>
<dbReference type="PANTHER" id="PTHR34614:SF2">
    <property type="entry name" value="TRANSPOSASE IS4-LIKE DOMAIN-CONTAINING PROTEIN"/>
    <property type="match status" value="1"/>
</dbReference>
<proteinExistence type="predicted"/>
<accession>A0ABW7XC06</accession>
<comment type="caution">
    <text evidence="2">The sequence shown here is derived from an EMBL/GenBank/DDBJ whole genome shotgun (WGS) entry which is preliminary data.</text>
</comment>
<evidence type="ECO:0000313" key="3">
    <source>
        <dbReference type="Proteomes" id="UP001611415"/>
    </source>
</evidence>
<dbReference type="EMBL" id="JBIRYO010000048">
    <property type="protein sequence ID" value="MFI2478671.1"/>
    <property type="molecule type" value="Genomic_DNA"/>
</dbReference>
<protein>
    <recommendedName>
        <fullName evidence="4">Transposase</fullName>
    </recommendedName>
</protein>